<comment type="caution">
    <text evidence="3">The sequence shown here is derived from an EMBL/GenBank/DDBJ whole genome shotgun (WGS) entry which is preliminary data.</text>
</comment>
<dbReference type="OrthoDB" id="1907826at2759"/>
<feature type="repeat" description="PPR" evidence="2">
    <location>
        <begin position="304"/>
        <end position="338"/>
    </location>
</feature>
<dbReference type="Proteomes" id="UP000825935">
    <property type="component" value="Chromosome 6"/>
</dbReference>
<dbReference type="Pfam" id="PF13812">
    <property type="entry name" value="PPR_3"/>
    <property type="match status" value="1"/>
</dbReference>
<accession>A0A8T2UE06</accession>
<name>A0A8T2UE06_CERRI</name>
<dbReference type="InterPro" id="IPR046960">
    <property type="entry name" value="PPR_At4g14850-like_plant"/>
</dbReference>
<evidence type="ECO:0000256" key="1">
    <source>
        <dbReference type="ARBA" id="ARBA00022737"/>
    </source>
</evidence>
<dbReference type="OMA" id="HEHIIRC"/>
<dbReference type="GO" id="GO:0003723">
    <property type="term" value="F:RNA binding"/>
    <property type="evidence" value="ECO:0007669"/>
    <property type="project" value="InterPro"/>
</dbReference>
<dbReference type="Gene3D" id="1.25.40.10">
    <property type="entry name" value="Tetratricopeptide repeat domain"/>
    <property type="match status" value="5"/>
</dbReference>
<dbReference type="NCBIfam" id="TIGR00756">
    <property type="entry name" value="PPR"/>
    <property type="match status" value="3"/>
</dbReference>
<evidence type="ECO:0000256" key="2">
    <source>
        <dbReference type="PROSITE-ProRule" id="PRU00708"/>
    </source>
</evidence>
<feature type="repeat" description="PPR" evidence="2">
    <location>
        <begin position="510"/>
        <end position="544"/>
    </location>
</feature>
<dbReference type="InterPro" id="IPR002885">
    <property type="entry name" value="PPR_rpt"/>
</dbReference>
<protein>
    <recommendedName>
        <fullName evidence="5">Pentatricopeptide repeat-containing protein</fullName>
    </recommendedName>
</protein>
<dbReference type="SUPFAM" id="SSF48452">
    <property type="entry name" value="TPR-like"/>
    <property type="match status" value="1"/>
</dbReference>
<proteinExistence type="predicted"/>
<dbReference type="PROSITE" id="PS51375">
    <property type="entry name" value="PPR"/>
    <property type="match status" value="4"/>
</dbReference>
<dbReference type="PANTHER" id="PTHR24015:SF548">
    <property type="entry name" value="OS08G0340900 PROTEIN"/>
    <property type="match status" value="1"/>
</dbReference>
<sequence>MVRHRSILPQDFAQMRCAPKEALEEWATYFRQGITLSVETACRLLKVCIARKDLMAGKQLQSLMFKNGLQSISILGDHLIRLFASCDSLSCAVEAFNKVKEPTIYTWNAIISAHVQLGHAKKAVAFYNRLQRVGMTPDVVTFLYVVKACAGVGALEQGREVHDQFLRQGLESHAFSNSLVYMYAKCGSPQDAKCVFDRLGHRNVVSWGSLVAGSVENGDAHTAFELFEQMKESGTQPNRPIILSMLKACICAGSISQGRVAHNEVIKAGLDLEATVANALMDFYIKLSCLDDALKVFANLILKDVVSWDTIIAGLTDSGYISSALNHYEEMQSKGFEPNKYTYSCILKSFANERLIFKGMLVHDQVVRCGLESNVVVSNTLADMYGKCACIKEACKVFLNMTIRDAVSWSTIIARCVEHNYSVLALHYFEEMHQDPLYSKKAPNKSVYLCGLKACALAGDLVLGRMLHDVTIRVGFEADLTIGTTLVNIYGNHGSIEEAAFLLNSMQDPNEVTWGLMVVACVQHDLFSNAVVFLSKMLERGMVPEKACFIGILNGCSKSEAISYGRLLHSYLIECELDTDNEVKSALLNMYAKCGSSRDSFGILECFSPGNDISLWDAKIAASAWSGDFVAASQFLHTMYTHGMKPDNVVFIGLLSACCNVGAVKEGYQFFSSMRGNFNIEPGMEEYNLMAELLAQAGLTEEAEAFLLSMPCPPDFVGWMSLLTCCKASDIGLARRIFHQVIQLDPIDASGYVLMANICADAHMWEDVIEINNHLHQFIY</sequence>
<gene>
    <name evidence="3" type="ORF">KP509_06G006900</name>
</gene>
<dbReference type="FunFam" id="1.25.40.10:FF:000344">
    <property type="entry name" value="Pentatricopeptide repeat-containing protein"/>
    <property type="match status" value="1"/>
</dbReference>
<dbReference type="FunFam" id="1.25.40.10:FF:000158">
    <property type="entry name" value="pentatricopeptide repeat-containing protein At2g33680"/>
    <property type="match status" value="1"/>
</dbReference>
<organism evidence="3 4">
    <name type="scientific">Ceratopteris richardii</name>
    <name type="common">Triangle waterfern</name>
    <dbReference type="NCBI Taxonomy" id="49495"/>
    <lineage>
        <taxon>Eukaryota</taxon>
        <taxon>Viridiplantae</taxon>
        <taxon>Streptophyta</taxon>
        <taxon>Embryophyta</taxon>
        <taxon>Tracheophyta</taxon>
        <taxon>Polypodiopsida</taxon>
        <taxon>Polypodiidae</taxon>
        <taxon>Polypodiales</taxon>
        <taxon>Pteridineae</taxon>
        <taxon>Pteridaceae</taxon>
        <taxon>Parkerioideae</taxon>
        <taxon>Ceratopteris</taxon>
    </lineage>
</organism>
<dbReference type="EMBL" id="CM035411">
    <property type="protein sequence ID" value="KAH7434237.1"/>
    <property type="molecule type" value="Genomic_DNA"/>
</dbReference>
<dbReference type="AlphaFoldDB" id="A0A8T2UE06"/>
<dbReference type="GO" id="GO:0009451">
    <property type="term" value="P:RNA modification"/>
    <property type="evidence" value="ECO:0007669"/>
    <property type="project" value="InterPro"/>
</dbReference>
<dbReference type="InterPro" id="IPR011990">
    <property type="entry name" value="TPR-like_helical_dom_sf"/>
</dbReference>
<keyword evidence="4" id="KW-1185">Reference proteome</keyword>
<evidence type="ECO:0008006" key="5">
    <source>
        <dbReference type="Google" id="ProtNLM"/>
    </source>
</evidence>
<evidence type="ECO:0000313" key="4">
    <source>
        <dbReference type="Proteomes" id="UP000825935"/>
    </source>
</evidence>
<dbReference type="GO" id="GO:0048731">
    <property type="term" value="P:system development"/>
    <property type="evidence" value="ECO:0007669"/>
    <property type="project" value="UniProtKB-ARBA"/>
</dbReference>
<dbReference type="PANTHER" id="PTHR24015">
    <property type="entry name" value="OS07G0578800 PROTEIN-RELATED"/>
    <property type="match status" value="1"/>
</dbReference>
<keyword evidence="1" id="KW-0677">Repeat</keyword>
<feature type="repeat" description="PPR" evidence="2">
    <location>
        <begin position="203"/>
        <end position="237"/>
    </location>
</feature>
<feature type="repeat" description="PPR" evidence="2">
    <location>
        <begin position="103"/>
        <end position="137"/>
    </location>
</feature>
<dbReference type="Pfam" id="PF13041">
    <property type="entry name" value="PPR_2"/>
    <property type="match status" value="2"/>
</dbReference>
<evidence type="ECO:0000313" key="3">
    <source>
        <dbReference type="EMBL" id="KAH7434237.1"/>
    </source>
</evidence>
<dbReference type="Pfam" id="PF01535">
    <property type="entry name" value="PPR"/>
    <property type="match status" value="5"/>
</dbReference>
<reference evidence="3" key="1">
    <citation type="submission" date="2021-08" db="EMBL/GenBank/DDBJ databases">
        <title>WGS assembly of Ceratopteris richardii.</title>
        <authorList>
            <person name="Marchant D.B."/>
            <person name="Chen G."/>
            <person name="Jenkins J."/>
            <person name="Shu S."/>
            <person name="Leebens-Mack J."/>
            <person name="Grimwood J."/>
            <person name="Schmutz J."/>
            <person name="Soltis P."/>
            <person name="Soltis D."/>
            <person name="Chen Z.-H."/>
        </authorList>
    </citation>
    <scope>NUCLEOTIDE SEQUENCE</scope>
    <source>
        <strain evidence="3">Whitten #5841</strain>
        <tissue evidence="3">Leaf</tissue>
    </source>
</reference>